<dbReference type="GO" id="GO:0044550">
    <property type="term" value="P:secondary metabolite biosynthetic process"/>
    <property type="evidence" value="ECO:0007669"/>
    <property type="project" value="TreeGrafter"/>
</dbReference>
<dbReference type="SMART" id="SM00823">
    <property type="entry name" value="PKS_PP"/>
    <property type="match status" value="2"/>
</dbReference>
<dbReference type="InterPro" id="IPR000873">
    <property type="entry name" value="AMP-dep_synth/lig_dom"/>
</dbReference>
<dbReference type="InterPro" id="IPR025110">
    <property type="entry name" value="AMP-bd_C"/>
</dbReference>
<dbReference type="FunFam" id="3.40.50.12780:FF:000012">
    <property type="entry name" value="Non-ribosomal peptide synthetase"/>
    <property type="match status" value="1"/>
</dbReference>
<reference evidence="4 5" key="1">
    <citation type="submission" date="2016-10" db="EMBL/GenBank/DDBJ databases">
        <authorList>
            <person name="de Groot N.N."/>
        </authorList>
    </citation>
    <scope>NUCLEOTIDE SEQUENCE [LARGE SCALE GENOMIC DNA]</scope>
    <source>
        <strain evidence="4 5">LMG 2158</strain>
    </source>
</reference>
<name>A0A1H6NV32_9PSED</name>
<protein>
    <submittedName>
        <fullName evidence="4">Syringomycin synthetase protein SyrB1</fullName>
    </submittedName>
</protein>
<dbReference type="Gene3D" id="3.40.50.12780">
    <property type="entry name" value="N-terminal domain of ligase-like"/>
    <property type="match status" value="1"/>
</dbReference>
<dbReference type="Proteomes" id="UP000182272">
    <property type="component" value="Chromosome I"/>
</dbReference>
<dbReference type="Gene3D" id="1.10.1200.10">
    <property type="entry name" value="ACP-like"/>
    <property type="match status" value="2"/>
</dbReference>
<organism evidence="4 5">
    <name type="scientific">Pseudomonas asplenii</name>
    <dbReference type="NCBI Taxonomy" id="53407"/>
    <lineage>
        <taxon>Bacteria</taxon>
        <taxon>Pseudomonadati</taxon>
        <taxon>Pseudomonadota</taxon>
        <taxon>Gammaproteobacteria</taxon>
        <taxon>Pseudomonadales</taxon>
        <taxon>Pseudomonadaceae</taxon>
        <taxon>Pseudomonas</taxon>
    </lineage>
</organism>
<feature type="domain" description="Carrier" evidence="3">
    <location>
        <begin position="536"/>
        <end position="611"/>
    </location>
</feature>
<dbReference type="Pfam" id="PF00550">
    <property type="entry name" value="PP-binding"/>
    <property type="match status" value="2"/>
</dbReference>
<dbReference type="InterPro" id="IPR036736">
    <property type="entry name" value="ACP-like_sf"/>
</dbReference>
<dbReference type="InterPro" id="IPR042099">
    <property type="entry name" value="ANL_N_sf"/>
</dbReference>
<dbReference type="CDD" id="cd17643">
    <property type="entry name" value="A_NRPS_Cytc1-like"/>
    <property type="match status" value="1"/>
</dbReference>
<evidence type="ECO:0000313" key="5">
    <source>
        <dbReference type="Proteomes" id="UP000182272"/>
    </source>
</evidence>
<dbReference type="InterPro" id="IPR010071">
    <property type="entry name" value="AA_adenyl_dom"/>
</dbReference>
<dbReference type="RefSeq" id="WP_019362485.1">
    <property type="nucleotide sequence ID" value="NZ_LT629972.1"/>
</dbReference>
<evidence type="ECO:0000313" key="4">
    <source>
        <dbReference type="EMBL" id="SEI20508.1"/>
    </source>
</evidence>
<sequence length="688" mass="74192">MPIKNTGESVNTASAPLTPGAFLHEIFSARAREFPERTAVSDATRTLSYAQLDALSSKLAARLRHEGVKDGLRVGMYLPRSADLVITLLGILKAGGAYVPVDPQYPGKRVEHIVRDSGLSLVIGDAASLPQSPSLRVRSLDQLLSAPALELSADTERRDPEQSTAYIIYTSGSTGEPKGVQVAHGNVSRLLESTQRAYGFNAQDVWSMFHSIGFDFSVWEIWGALAHGGHVSVVPYDISRSPAALRQWLSDQRVTVLSQTPSAFRGLEEADRGSKAPLALRYVVFGGEALPATVLRPWVARHGDQKPALINMYGITEATVHSTFKRVLGQDLESNAIVSVGKPLDGWSLRLLDEHQVPVARGTAGELYIEGAGVAQGYLNRSALNAERFIQLPGSSTRAYRTGDLLILGDDGEYRYAGRCDEQLKISGFRIEPGEIEACLQSSPSVAAAHVGAHDYGDGDLRLIAYVVPSQGLGAWTEQTRGEVAALVAASLPDYMRPSAYLALAQLPVTAHGKIDKQQLPSHTAGNTPSQADVTQGLSAIEQFVLKVWNEDLGLKHIGLNDDFFDFGGTSLALIRSLNKLKSHFQINLDPGVLANGATAKVLADYISKTLLSPEQVVLKVWNEDLGLKHIGLNDDFFDFGGTSLALIRSLNKLKSHFQISLDPGVLANGATAKVLADYISRNLAQAH</sequence>
<dbReference type="EMBL" id="LT629972">
    <property type="protein sequence ID" value="SEI20508.1"/>
    <property type="molecule type" value="Genomic_DNA"/>
</dbReference>
<proteinExistence type="predicted"/>
<feature type="domain" description="Carrier" evidence="3">
    <location>
        <begin position="609"/>
        <end position="684"/>
    </location>
</feature>
<dbReference type="InterPro" id="IPR045851">
    <property type="entry name" value="AMP-bd_C_sf"/>
</dbReference>
<evidence type="ECO:0000256" key="2">
    <source>
        <dbReference type="ARBA" id="ARBA00022553"/>
    </source>
</evidence>
<keyword evidence="1" id="KW-0596">Phosphopantetheine</keyword>
<dbReference type="Gene3D" id="3.30.300.30">
    <property type="match status" value="1"/>
</dbReference>
<evidence type="ECO:0000259" key="3">
    <source>
        <dbReference type="PROSITE" id="PS50075"/>
    </source>
</evidence>
<dbReference type="GO" id="GO:0043041">
    <property type="term" value="P:amino acid activation for nonribosomal peptide biosynthetic process"/>
    <property type="evidence" value="ECO:0007669"/>
    <property type="project" value="TreeGrafter"/>
</dbReference>
<dbReference type="PROSITE" id="PS50075">
    <property type="entry name" value="CARRIER"/>
    <property type="match status" value="2"/>
</dbReference>
<dbReference type="GO" id="GO:0005829">
    <property type="term" value="C:cytosol"/>
    <property type="evidence" value="ECO:0007669"/>
    <property type="project" value="TreeGrafter"/>
</dbReference>
<dbReference type="Pfam" id="PF13193">
    <property type="entry name" value="AMP-binding_C"/>
    <property type="match status" value="1"/>
</dbReference>
<dbReference type="PANTHER" id="PTHR45527:SF1">
    <property type="entry name" value="FATTY ACID SYNTHASE"/>
    <property type="match status" value="1"/>
</dbReference>
<dbReference type="InterPro" id="IPR009081">
    <property type="entry name" value="PP-bd_ACP"/>
</dbReference>
<dbReference type="SUPFAM" id="SSF47336">
    <property type="entry name" value="ACP-like"/>
    <property type="match status" value="2"/>
</dbReference>
<dbReference type="NCBIfam" id="TIGR01733">
    <property type="entry name" value="AA-adenyl-dom"/>
    <property type="match status" value="1"/>
</dbReference>
<dbReference type="PANTHER" id="PTHR45527">
    <property type="entry name" value="NONRIBOSOMAL PEPTIDE SYNTHETASE"/>
    <property type="match status" value="1"/>
</dbReference>
<dbReference type="GO" id="GO:0031177">
    <property type="term" value="F:phosphopantetheine binding"/>
    <property type="evidence" value="ECO:0007669"/>
    <property type="project" value="InterPro"/>
</dbReference>
<dbReference type="SUPFAM" id="SSF56801">
    <property type="entry name" value="Acetyl-CoA synthetase-like"/>
    <property type="match status" value="1"/>
</dbReference>
<dbReference type="Pfam" id="PF00501">
    <property type="entry name" value="AMP-binding"/>
    <property type="match status" value="1"/>
</dbReference>
<dbReference type="AlphaFoldDB" id="A0A1H6NV32"/>
<accession>A0A1H6NV32</accession>
<dbReference type="InterPro" id="IPR020806">
    <property type="entry name" value="PKS_PP-bd"/>
</dbReference>
<dbReference type="OrthoDB" id="9757559at2"/>
<gene>
    <name evidence="4" type="ORF">SAMN05216581_4239</name>
</gene>
<dbReference type="InterPro" id="IPR020845">
    <property type="entry name" value="AMP-binding_CS"/>
</dbReference>
<evidence type="ECO:0000256" key="1">
    <source>
        <dbReference type="ARBA" id="ARBA00022450"/>
    </source>
</evidence>
<dbReference type="PROSITE" id="PS00455">
    <property type="entry name" value="AMP_BINDING"/>
    <property type="match status" value="1"/>
</dbReference>
<keyword evidence="2" id="KW-0597">Phosphoprotein</keyword>